<reference evidence="3 4" key="1">
    <citation type="submission" date="2021-04" db="EMBL/GenBank/DDBJ databases">
        <authorList>
            <person name="Seiffert S.N."/>
        </authorList>
    </citation>
    <scope>NUCLEOTIDE SEQUENCE [LARGE SCALE GENOMIC DNA]</scope>
    <source>
        <strain evidence="3 4">1</strain>
    </source>
</reference>
<name>A0ABS6DJ90_9ENTR</name>
<sequence length="128" mass="14331">MKLTLPFPPSVNSYWRAPNKGPLSGRHLISADGRKFRSNAAAAVIEQLRLLPKPITGELSVSVVLFPPNRARRDLDNYLKALFDALTHSHVWEDDSQIKHMEVTWGPVKAGGSAEITIREFIREECPS</sequence>
<dbReference type="Proteomes" id="UP000686327">
    <property type="component" value="Unassembled WGS sequence"/>
</dbReference>
<dbReference type="EC" id="3.1.21.10" evidence="2"/>
<dbReference type="RefSeq" id="WP_216376318.1">
    <property type="nucleotide sequence ID" value="NZ_JAGRYT010000014.1"/>
</dbReference>
<comment type="similarity">
    <text evidence="2">Belongs to the rusA family.</text>
</comment>
<comment type="function">
    <text evidence="1">Endonuclease that resolves Holliday junction intermediates made during homologous genetic recombination and DNA repair. Exhibits sequence and structure-selective cleavage of four-way DNA junctions, where it introduces symmetrical nicks in two strands of the same polarity at the 5' side of CC dinucleotides. Corrects the defects in genetic recombination and DNA repair associated with inactivation of RuvAB or RuvC.</text>
</comment>
<keyword evidence="2" id="KW-0540">Nuclease</keyword>
<keyword evidence="2" id="KW-0255">Endonuclease</keyword>
<evidence type="ECO:0000313" key="4">
    <source>
        <dbReference type="Proteomes" id="UP000686327"/>
    </source>
</evidence>
<dbReference type="PIRSF" id="PIRSF001007">
    <property type="entry name" value="RusA"/>
    <property type="match status" value="1"/>
</dbReference>
<comment type="function">
    <text evidence="2">Endonuclease that resolves Holliday junction intermediates made during homologous genetic recombination and DNA repair. Exhibits sequence and structure-selective cleavage of four-way DNA junctions, where it introduces symmetrical nicks in two strands of the same polarity at the 5' side of dinucleotides. Corrects the defects in genetic recombination and DNA repair associated with inactivation of ruvAB or ruvC.</text>
</comment>
<dbReference type="InterPro" id="IPR008822">
    <property type="entry name" value="Endonuclease_RusA-like"/>
</dbReference>
<evidence type="ECO:0000256" key="1">
    <source>
        <dbReference type="ARBA" id="ARBA00024745"/>
    </source>
</evidence>
<dbReference type="GO" id="GO:0016787">
    <property type="term" value="F:hydrolase activity"/>
    <property type="evidence" value="ECO:0007669"/>
    <property type="project" value="UniProtKB-KW"/>
</dbReference>
<keyword evidence="2" id="KW-0227">DNA damage</keyword>
<keyword evidence="4" id="KW-1185">Reference proteome</keyword>
<evidence type="ECO:0000313" key="3">
    <source>
        <dbReference type="EMBL" id="MBU4683286.1"/>
    </source>
</evidence>
<gene>
    <name evidence="3" type="ORF">KC222_14830</name>
</gene>
<dbReference type="EMBL" id="JAGRYU010000025">
    <property type="protein sequence ID" value="MBU4683286.1"/>
    <property type="molecule type" value="Genomic_DNA"/>
</dbReference>
<dbReference type="Pfam" id="PF05866">
    <property type="entry name" value="RusA"/>
    <property type="match status" value="1"/>
</dbReference>
<comment type="caution">
    <text evidence="3">The sequence shown here is derived from an EMBL/GenBank/DDBJ whole genome shotgun (WGS) entry which is preliminary data.</text>
</comment>
<reference evidence="4" key="2">
    <citation type="submission" date="2023-07" db="EMBL/GenBank/DDBJ databases">
        <title>Cedecea davisae an AmpC producer and its therapeutic implications.</title>
        <authorList>
            <person name="Notter J."/>
        </authorList>
    </citation>
    <scope>NUCLEOTIDE SEQUENCE [LARGE SCALE GENOMIC DNA]</scope>
    <source>
        <strain evidence="4">1</strain>
    </source>
</reference>
<organism evidence="3 4">
    <name type="scientific">Cedecea davisae</name>
    <dbReference type="NCBI Taxonomy" id="158484"/>
    <lineage>
        <taxon>Bacteria</taxon>
        <taxon>Pseudomonadati</taxon>
        <taxon>Pseudomonadota</taxon>
        <taxon>Gammaproteobacteria</taxon>
        <taxon>Enterobacterales</taxon>
        <taxon>Enterobacteriaceae</taxon>
        <taxon>Cedecea</taxon>
    </lineage>
</organism>
<dbReference type="InterPro" id="IPR016281">
    <property type="entry name" value="Endonuclease_RusA"/>
</dbReference>
<keyword evidence="2" id="KW-0234">DNA repair</keyword>
<accession>A0ABS6DJ90</accession>
<proteinExistence type="inferred from homology"/>
<protein>
    <recommendedName>
        <fullName evidence="2">Crossover junction endodeoxyribonuclease rusA</fullName>
        <ecNumber evidence="2">3.1.21.10</ecNumber>
    </recommendedName>
</protein>
<evidence type="ECO:0000256" key="2">
    <source>
        <dbReference type="PIRNR" id="PIRNR001007"/>
    </source>
</evidence>
<keyword evidence="2 3" id="KW-0378">Hydrolase</keyword>
<comment type="catalytic activity">
    <reaction evidence="2">
        <text>Endonucleolytic cleavage at a junction such as a reciprocal single-stranded crossover between two homologous DNA duplexes (Holliday junction).</text>
        <dbReference type="EC" id="3.1.21.10"/>
    </reaction>
</comment>